<dbReference type="Proteomes" id="UP000184546">
    <property type="component" value="Unassembled WGS sequence"/>
</dbReference>
<name>A0A1L9X412_ASPA1</name>
<protein>
    <submittedName>
        <fullName evidence="2">Uncharacterized protein</fullName>
    </submittedName>
</protein>
<accession>A0A1L9X412</accession>
<dbReference type="VEuPathDB" id="FungiDB:ASPACDRAFT_1853611"/>
<feature type="compositionally biased region" description="Polar residues" evidence="1">
    <location>
        <begin position="145"/>
        <end position="159"/>
    </location>
</feature>
<dbReference type="GeneID" id="30971135"/>
<dbReference type="EMBL" id="KV878972">
    <property type="protein sequence ID" value="OJK03049.1"/>
    <property type="molecule type" value="Genomic_DNA"/>
</dbReference>
<dbReference type="RefSeq" id="XP_020059388.1">
    <property type="nucleotide sequence ID" value="XM_020197321.1"/>
</dbReference>
<dbReference type="OrthoDB" id="5336357at2759"/>
<gene>
    <name evidence="2" type="ORF">ASPACDRAFT_1853611</name>
</gene>
<reference evidence="3" key="1">
    <citation type="journal article" date="2017" name="Genome Biol.">
        <title>Comparative genomics reveals high biological diversity and specific adaptations in the industrially and medically important fungal genus Aspergillus.</title>
        <authorList>
            <person name="de Vries R.P."/>
            <person name="Riley R."/>
            <person name="Wiebenga A."/>
            <person name="Aguilar-Osorio G."/>
            <person name="Amillis S."/>
            <person name="Uchima C.A."/>
            <person name="Anderluh G."/>
            <person name="Asadollahi M."/>
            <person name="Askin M."/>
            <person name="Barry K."/>
            <person name="Battaglia E."/>
            <person name="Bayram O."/>
            <person name="Benocci T."/>
            <person name="Braus-Stromeyer S.A."/>
            <person name="Caldana C."/>
            <person name="Canovas D."/>
            <person name="Cerqueira G.C."/>
            <person name="Chen F."/>
            <person name="Chen W."/>
            <person name="Choi C."/>
            <person name="Clum A."/>
            <person name="Dos Santos R.A."/>
            <person name="Damasio A.R."/>
            <person name="Diallinas G."/>
            <person name="Emri T."/>
            <person name="Fekete E."/>
            <person name="Flipphi M."/>
            <person name="Freyberg S."/>
            <person name="Gallo A."/>
            <person name="Gournas C."/>
            <person name="Habgood R."/>
            <person name="Hainaut M."/>
            <person name="Harispe M.L."/>
            <person name="Henrissat B."/>
            <person name="Hilden K.S."/>
            <person name="Hope R."/>
            <person name="Hossain A."/>
            <person name="Karabika E."/>
            <person name="Karaffa L."/>
            <person name="Karanyi Z."/>
            <person name="Krasevec N."/>
            <person name="Kuo A."/>
            <person name="Kusch H."/>
            <person name="LaButti K."/>
            <person name="Lagendijk E.L."/>
            <person name="Lapidus A."/>
            <person name="Levasseur A."/>
            <person name="Lindquist E."/>
            <person name="Lipzen A."/>
            <person name="Logrieco A.F."/>
            <person name="MacCabe A."/>
            <person name="Maekelae M.R."/>
            <person name="Malavazi I."/>
            <person name="Melin P."/>
            <person name="Meyer V."/>
            <person name="Mielnichuk N."/>
            <person name="Miskei M."/>
            <person name="Molnar A.P."/>
            <person name="Mule G."/>
            <person name="Ngan C.Y."/>
            <person name="Orejas M."/>
            <person name="Orosz E."/>
            <person name="Ouedraogo J.P."/>
            <person name="Overkamp K.M."/>
            <person name="Park H.-S."/>
            <person name="Perrone G."/>
            <person name="Piumi F."/>
            <person name="Punt P.J."/>
            <person name="Ram A.F."/>
            <person name="Ramon A."/>
            <person name="Rauscher S."/>
            <person name="Record E."/>
            <person name="Riano-Pachon D.M."/>
            <person name="Robert V."/>
            <person name="Roehrig J."/>
            <person name="Ruller R."/>
            <person name="Salamov A."/>
            <person name="Salih N.S."/>
            <person name="Samson R.A."/>
            <person name="Sandor E."/>
            <person name="Sanguinetti M."/>
            <person name="Schuetze T."/>
            <person name="Sepcic K."/>
            <person name="Shelest E."/>
            <person name="Sherlock G."/>
            <person name="Sophianopoulou V."/>
            <person name="Squina F.M."/>
            <person name="Sun H."/>
            <person name="Susca A."/>
            <person name="Todd R.B."/>
            <person name="Tsang A."/>
            <person name="Unkles S.E."/>
            <person name="van de Wiele N."/>
            <person name="van Rossen-Uffink D."/>
            <person name="Oliveira J.V."/>
            <person name="Vesth T.C."/>
            <person name="Visser J."/>
            <person name="Yu J.-H."/>
            <person name="Zhou M."/>
            <person name="Andersen M.R."/>
            <person name="Archer D.B."/>
            <person name="Baker S.E."/>
            <person name="Benoit I."/>
            <person name="Brakhage A.A."/>
            <person name="Braus G.H."/>
            <person name="Fischer R."/>
            <person name="Frisvad J.C."/>
            <person name="Goldman G.H."/>
            <person name="Houbraken J."/>
            <person name="Oakley B."/>
            <person name="Pocsi I."/>
            <person name="Scazzocchio C."/>
            <person name="Seiboth B."/>
            <person name="vanKuyk P.A."/>
            <person name="Wortman J."/>
            <person name="Dyer P.S."/>
            <person name="Grigoriev I.V."/>
        </authorList>
    </citation>
    <scope>NUCLEOTIDE SEQUENCE [LARGE SCALE GENOMIC DNA]</scope>
    <source>
        <strain evidence="3">ATCC 16872 / CBS 172.66 / WB 5094</strain>
    </source>
</reference>
<feature type="compositionally biased region" description="Acidic residues" evidence="1">
    <location>
        <begin position="160"/>
        <end position="170"/>
    </location>
</feature>
<evidence type="ECO:0000256" key="1">
    <source>
        <dbReference type="SAM" id="MobiDB-lite"/>
    </source>
</evidence>
<organism evidence="2 3">
    <name type="scientific">Aspergillus aculeatus (strain ATCC 16872 / CBS 172.66 / WB 5094)</name>
    <dbReference type="NCBI Taxonomy" id="690307"/>
    <lineage>
        <taxon>Eukaryota</taxon>
        <taxon>Fungi</taxon>
        <taxon>Dikarya</taxon>
        <taxon>Ascomycota</taxon>
        <taxon>Pezizomycotina</taxon>
        <taxon>Eurotiomycetes</taxon>
        <taxon>Eurotiomycetidae</taxon>
        <taxon>Eurotiales</taxon>
        <taxon>Aspergillaceae</taxon>
        <taxon>Aspergillus</taxon>
        <taxon>Aspergillus subgen. Circumdati</taxon>
    </lineage>
</organism>
<proteinExistence type="predicted"/>
<evidence type="ECO:0000313" key="2">
    <source>
        <dbReference type="EMBL" id="OJK03049.1"/>
    </source>
</evidence>
<feature type="region of interest" description="Disordered" evidence="1">
    <location>
        <begin position="1"/>
        <end position="47"/>
    </location>
</feature>
<sequence>MSLKRKASFPSLESQNAPFGSIGGFWKGEEPPQHLNSRTRKRFRNDRPEEKVVYENTLRWLFTAQQQQRAAPLADEEEQMIHEPTLSLETVDPRQQTLLKFFRPCQSSPNKSHPNNLMPKTSDTPFFGATPVHLHSMPISPPGHSMNSDTFSPASQTTDTDMDVDMESASDESNCSSRAPAGGLAWMGHPRF</sequence>
<keyword evidence="3" id="KW-1185">Reference proteome</keyword>
<dbReference type="STRING" id="690307.A0A1L9X412"/>
<feature type="region of interest" description="Disordered" evidence="1">
    <location>
        <begin position="140"/>
        <end position="192"/>
    </location>
</feature>
<dbReference type="AlphaFoldDB" id="A0A1L9X412"/>
<evidence type="ECO:0000313" key="3">
    <source>
        <dbReference type="Proteomes" id="UP000184546"/>
    </source>
</evidence>
<dbReference type="OMA" id="LMMDDSP"/>